<dbReference type="AlphaFoldDB" id="A0A916LG21"/>
<comment type="caution">
    <text evidence="1">The sequence shown here is derived from an EMBL/GenBank/DDBJ whole genome shotgun (WGS) entry which is preliminary data.</text>
</comment>
<dbReference type="GO" id="GO:0018786">
    <property type="term" value="F:haloalkane dehalogenase activity"/>
    <property type="evidence" value="ECO:0007669"/>
    <property type="project" value="UniProtKB-EC"/>
</dbReference>
<name>A0A916LG21_MYCTX</name>
<evidence type="ECO:0000313" key="2">
    <source>
        <dbReference type="Proteomes" id="UP000039021"/>
    </source>
</evidence>
<organism evidence="1 2">
    <name type="scientific">Mycobacterium tuberculosis</name>
    <dbReference type="NCBI Taxonomy" id="1773"/>
    <lineage>
        <taxon>Bacteria</taxon>
        <taxon>Bacillati</taxon>
        <taxon>Actinomycetota</taxon>
        <taxon>Actinomycetes</taxon>
        <taxon>Mycobacteriales</taxon>
        <taxon>Mycobacteriaceae</taxon>
        <taxon>Mycobacterium</taxon>
        <taxon>Mycobacterium tuberculosis complex</taxon>
    </lineage>
</organism>
<dbReference type="SUPFAM" id="SSF53474">
    <property type="entry name" value="alpha/beta-Hydrolases"/>
    <property type="match status" value="1"/>
</dbReference>
<reference evidence="2" key="1">
    <citation type="submission" date="2015-03" db="EMBL/GenBank/DDBJ databases">
        <authorList>
            <consortium name="Pathogen Informatics"/>
        </authorList>
    </citation>
    <scope>NUCLEOTIDE SEQUENCE [LARGE SCALE GENOMIC DNA]</scope>
    <source>
        <strain evidence="2">N09902308</strain>
    </source>
</reference>
<evidence type="ECO:0000313" key="1">
    <source>
        <dbReference type="EMBL" id="CPA74450.1"/>
    </source>
</evidence>
<accession>A0A916LG21</accession>
<proteinExistence type="predicted"/>
<dbReference type="Proteomes" id="UP000039021">
    <property type="component" value="Unassembled WGS sequence"/>
</dbReference>
<dbReference type="EMBL" id="CSBK01003255">
    <property type="protein sequence ID" value="CPA74450.1"/>
    <property type="molecule type" value="Genomic_DNA"/>
</dbReference>
<keyword evidence="1" id="KW-0378">Hydrolase</keyword>
<protein>
    <submittedName>
        <fullName evidence="1">Haloalkane dehalogenase</fullName>
        <ecNumber evidence="1">3.8.1.5</ecNumber>
    </submittedName>
</protein>
<dbReference type="Gene3D" id="3.40.50.1820">
    <property type="entry name" value="alpha/beta hydrolase"/>
    <property type="match status" value="1"/>
</dbReference>
<gene>
    <name evidence="1" type="ORF">ERS007739_04806</name>
</gene>
<sequence length="51" mass="5757">MKDVAFRPKTIIPRLSATFPDHVLVELPNAKHFIQEDAPDRIAAAIIERFG</sequence>
<dbReference type="InterPro" id="IPR029058">
    <property type="entry name" value="AB_hydrolase_fold"/>
</dbReference>
<dbReference type="EC" id="3.8.1.5" evidence="1"/>